<name>A0AAW2ZM87_9EUKA</name>
<dbReference type="SMART" id="SM00033">
    <property type="entry name" value="CH"/>
    <property type="match status" value="2"/>
</dbReference>
<feature type="domain" description="Calponin-homology (CH)" evidence="4">
    <location>
        <begin position="843"/>
        <end position="952"/>
    </location>
</feature>
<evidence type="ECO:0000259" key="4">
    <source>
        <dbReference type="PROSITE" id="PS50021"/>
    </source>
</evidence>
<feature type="transmembrane region" description="Helical" evidence="3">
    <location>
        <begin position="16"/>
        <end position="35"/>
    </location>
</feature>
<feature type="region of interest" description="Disordered" evidence="2">
    <location>
        <begin position="960"/>
        <end position="981"/>
    </location>
</feature>
<dbReference type="SUPFAM" id="SSF47576">
    <property type="entry name" value="Calponin-homology domain, CH-domain"/>
    <property type="match status" value="2"/>
</dbReference>
<evidence type="ECO:0000256" key="1">
    <source>
        <dbReference type="SAM" id="Coils"/>
    </source>
</evidence>
<feature type="region of interest" description="Disordered" evidence="2">
    <location>
        <begin position="695"/>
        <end position="781"/>
    </location>
</feature>
<proteinExistence type="predicted"/>
<evidence type="ECO:0000313" key="5">
    <source>
        <dbReference type="EMBL" id="KAL0490384.1"/>
    </source>
</evidence>
<accession>A0AAW2ZM87</accession>
<feature type="compositionally biased region" description="Acidic residues" evidence="2">
    <location>
        <begin position="700"/>
        <end position="716"/>
    </location>
</feature>
<dbReference type="Proteomes" id="UP001431209">
    <property type="component" value="Unassembled WGS sequence"/>
</dbReference>
<keyword evidence="6" id="KW-1185">Reference proteome</keyword>
<dbReference type="GO" id="GO:0003682">
    <property type="term" value="F:chromatin binding"/>
    <property type="evidence" value="ECO:0007669"/>
    <property type="project" value="TreeGrafter"/>
</dbReference>
<dbReference type="PROSITE" id="PS50021">
    <property type="entry name" value="CH"/>
    <property type="match status" value="2"/>
</dbReference>
<dbReference type="Gene3D" id="3.80.10.10">
    <property type="entry name" value="Ribonuclease Inhibitor"/>
    <property type="match status" value="1"/>
</dbReference>
<feature type="coiled-coil region" evidence="1">
    <location>
        <begin position="620"/>
        <end position="647"/>
    </location>
</feature>
<comment type="caution">
    <text evidence="5">The sequence shown here is derived from an EMBL/GenBank/DDBJ whole genome shotgun (WGS) entry which is preliminary data.</text>
</comment>
<keyword evidence="3" id="KW-1133">Transmembrane helix</keyword>
<keyword evidence="1" id="KW-0175">Coiled coil</keyword>
<feature type="coiled-coil region" evidence="1">
    <location>
        <begin position="212"/>
        <end position="239"/>
    </location>
</feature>
<dbReference type="Gene3D" id="1.10.418.10">
    <property type="entry name" value="Calponin-like domain"/>
    <property type="match status" value="2"/>
</dbReference>
<dbReference type="EMBL" id="JAOPGA020001682">
    <property type="protein sequence ID" value="KAL0490384.1"/>
    <property type="molecule type" value="Genomic_DNA"/>
</dbReference>
<feature type="domain" description="Calponin-homology (CH)" evidence="4">
    <location>
        <begin position="1070"/>
        <end position="1182"/>
    </location>
</feature>
<dbReference type="InterPro" id="IPR036872">
    <property type="entry name" value="CH_dom_sf"/>
</dbReference>
<dbReference type="PANTHER" id="PTHR43941">
    <property type="entry name" value="STRUCTURAL MAINTENANCE OF CHROMOSOMES PROTEIN 2"/>
    <property type="match status" value="1"/>
</dbReference>
<dbReference type="CDD" id="cd00014">
    <property type="entry name" value="CH_SF"/>
    <property type="match status" value="2"/>
</dbReference>
<keyword evidence="3" id="KW-0812">Transmembrane</keyword>
<protein>
    <recommendedName>
        <fullName evidence="4">Calponin-homology (CH) domain-containing protein</fullName>
    </recommendedName>
</protein>
<dbReference type="GO" id="GO:0000796">
    <property type="term" value="C:condensin complex"/>
    <property type="evidence" value="ECO:0007669"/>
    <property type="project" value="TreeGrafter"/>
</dbReference>
<evidence type="ECO:0000256" key="2">
    <source>
        <dbReference type="SAM" id="MobiDB-lite"/>
    </source>
</evidence>
<dbReference type="Pfam" id="PF00307">
    <property type="entry name" value="CH"/>
    <property type="match status" value="2"/>
</dbReference>
<feature type="compositionally biased region" description="Polar residues" evidence="2">
    <location>
        <begin position="719"/>
        <end position="752"/>
    </location>
</feature>
<feature type="compositionally biased region" description="Low complexity" evidence="2">
    <location>
        <begin position="761"/>
        <end position="777"/>
    </location>
</feature>
<feature type="coiled-coil region" evidence="1">
    <location>
        <begin position="370"/>
        <end position="453"/>
    </location>
</feature>
<dbReference type="GO" id="GO:0000785">
    <property type="term" value="C:chromatin"/>
    <property type="evidence" value="ECO:0007669"/>
    <property type="project" value="TreeGrafter"/>
</dbReference>
<dbReference type="PANTHER" id="PTHR43941:SF1">
    <property type="entry name" value="STRUCTURAL MAINTENANCE OF CHROMOSOMES PROTEIN 2"/>
    <property type="match status" value="1"/>
</dbReference>
<dbReference type="InterPro" id="IPR001715">
    <property type="entry name" value="CH_dom"/>
</dbReference>
<keyword evidence="3" id="KW-0472">Membrane</keyword>
<dbReference type="GO" id="GO:0007076">
    <property type="term" value="P:mitotic chromosome condensation"/>
    <property type="evidence" value="ECO:0007669"/>
    <property type="project" value="TreeGrafter"/>
</dbReference>
<feature type="coiled-coil region" evidence="1">
    <location>
        <begin position="499"/>
        <end position="533"/>
    </location>
</feature>
<evidence type="ECO:0000313" key="6">
    <source>
        <dbReference type="Proteomes" id="UP001431209"/>
    </source>
</evidence>
<gene>
    <name evidence="5" type="ORF">AKO1_003202</name>
</gene>
<dbReference type="InterPro" id="IPR032675">
    <property type="entry name" value="LRR_dom_sf"/>
</dbReference>
<sequence length="1371" mass="157433">MVSSLAVQRHITDNETLYFILGVTIVVNIVMLFILEMTRGRRRTIIEKPKWPPISIEREVRSIINATALGISNAPPIIHRFDSSLDDYIERYTSETERNTKELERKFISTVRKMKTNDQCLEHYMSECESLRDDNDRLTYGMYVLLEKNPYINEHVRAEALLLRKQNLDLTKVKRLLQDTLTTTKKHLTHLQCLLENQHAERKGSLRFVRDDETLKEEIRELRRQVSRLEQENKLLQSPSPVNEFDSTQHASLMETLLEEKLNSIQEKLHRSAQELIARQQLERDMHVDTKTRIEQMEQTLKDRMDHHDRGAMFKVLQQLHTIKRDRDNILLLSRTHHNNTNNDLHLLSGHMKQLINRISHDESQLNVESQQTKHQLNVLNQKYDDLMDQHQESKSTNITLTNDIHMLQDQLACYEQTNNQLQSELTFTMNTLDQVKNEKNTLQHEYDKISKHYSKVGKELERRVNRTLSLGGGTSPMGSPKSPRVQSSNHVVLSKTEQEQITSNLEKSLLNVDRLEEKNRHLNELLSREKQISSDLTALVQNNQNVNIDGVKLTLITLMSEWELGVVNSFNGLSQKLNGLEVRLCQVTAKMNTSTNHITQLNHTNQLLNHHVQHLQVEVESSQVEITKLNQHIEELIKLLQNKTSEIQIQLESQIKFGMDMLLAFNSKSINDKLSQSESRLLSLTKKLSTISTHLESAQSDDDDEESDSDDDDDDRYISSNHKPIHLTSTPATPISLRPTMNFQLDMTKLQSPPSPSQPSTPGSNSTCTPTSNSTPKLSPIKSEANRIANEQFAQLMIEVGSDPSDVRNKSIFAMMRTDRHYDINTARDATLRSQFQQSEKLYATKALQLWIERSLHLTFDPHFDFYENLMSGVMLCELFDKLFPGKINQKQVVKKHSTQFTSMDNVKLFNQAILQIGMSKQAVIDFMDLKNKENLENVLVCLALLFVQYHIVKVTNEQQQQQQPVNVPSSSLTAPTTNNYTPLRQRAKSLAIHVNQNSLNSPRNRTSLRVGSWSPVVGMSTSPTTNVSPISLDQSMDNQSYNNGGNDGSLTSREYDDMRQDAIQVQQIHEENLILTWLRDFELIDAECENQSLWMVLRGGVVLCKLMHVMFPGSIRMDRVKYKVDNDIISELNLNLFFDACKVVGLTGLDTMRFTHQDLVKNNKNVLACLLVLFERSKKPWNGPVACSPATVPTPRLKKLGSFPSPSYFEDRKSDTFVGSNNPLELVDKLIEDLKNVESSVSEKLSVRSLGISDMKDITDEQKEELTYLLSVNQKIKWLDMSNLHLSDLFVRDLAINMVSKKTGIERLDLSQNMDIGESARASLLKLLEESETLVELCLSSKKNEEWVDRFRMAERKRKQTISFVLKIL</sequence>
<evidence type="ECO:0000256" key="3">
    <source>
        <dbReference type="SAM" id="Phobius"/>
    </source>
</evidence>
<dbReference type="SUPFAM" id="SSF52047">
    <property type="entry name" value="RNI-like"/>
    <property type="match status" value="1"/>
</dbReference>
<dbReference type="GO" id="GO:0000793">
    <property type="term" value="C:condensed chromosome"/>
    <property type="evidence" value="ECO:0007669"/>
    <property type="project" value="TreeGrafter"/>
</dbReference>
<feature type="compositionally biased region" description="Polar residues" evidence="2">
    <location>
        <begin position="966"/>
        <end position="981"/>
    </location>
</feature>
<reference evidence="5 6" key="1">
    <citation type="submission" date="2024-03" db="EMBL/GenBank/DDBJ databases">
        <title>The Acrasis kona genome and developmental transcriptomes reveal deep origins of eukaryotic multicellular pathways.</title>
        <authorList>
            <person name="Sheikh S."/>
            <person name="Fu C.-J."/>
            <person name="Brown M.W."/>
            <person name="Baldauf S.L."/>
        </authorList>
    </citation>
    <scope>NUCLEOTIDE SEQUENCE [LARGE SCALE GENOMIC DNA]</scope>
    <source>
        <strain evidence="5 6">ATCC MYA-3509</strain>
    </source>
</reference>
<organism evidence="5 6">
    <name type="scientific">Acrasis kona</name>
    <dbReference type="NCBI Taxonomy" id="1008807"/>
    <lineage>
        <taxon>Eukaryota</taxon>
        <taxon>Discoba</taxon>
        <taxon>Heterolobosea</taxon>
        <taxon>Tetramitia</taxon>
        <taxon>Eutetramitia</taxon>
        <taxon>Acrasidae</taxon>
        <taxon>Acrasis</taxon>
    </lineage>
</organism>